<organism evidence="1 2">
    <name type="scientific">Danxiaibacter flavus</name>
    <dbReference type="NCBI Taxonomy" id="3049108"/>
    <lineage>
        <taxon>Bacteria</taxon>
        <taxon>Pseudomonadati</taxon>
        <taxon>Bacteroidota</taxon>
        <taxon>Chitinophagia</taxon>
        <taxon>Chitinophagales</taxon>
        <taxon>Chitinophagaceae</taxon>
        <taxon>Danxiaibacter</taxon>
    </lineage>
</organism>
<evidence type="ECO:0000313" key="1">
    <source>
        <dbReference type="EMBL" id="MEX6691067.1"/>
    </source>
</evidence>
<name>A0ABV3ZMF2_9BACT</name>
<accession>A0ABV3ZMF2</accession>
<dbReference type="RefSeq" id="WP_369332483.1">
    <property type="nucleotide sequence ID" value="NZ_JAULBC010000013.1"/>
</dbReference>
<comment type="caution">
    <text evidence="1">The sequence shown here is derived from an EMBL/GenBank/DDBJ whole genome shotgun (WGS) entry which is preliminary data.</text>
</comment>
<dbReference type="Proteomes" id="UP001560573">
    <property type="component" value="Unassembled WGS sequence"/>
</dbReference>
<sequence length="240" mass="28626">MKTLSETWFADGYIDFELKKYTLLSYLQEINKFFNENKLYPQLTDLIFHYRNLSAFRENKKYLQEHFPKQLTSIQLQKLQLLYEQMIEDDDLMLELENIIQFASGKMEQTISSGTEIYEFVEDNMTITPVGLIPLELNEGYFFLSNQPSKDTRVYEYRLSIFEKHDEKYRSIRTEYIESHRRSFASTYEHIKRQLIKTRKQLPNPAVYSIETELSFPVDETLLPVAKRSLVKYISSENGQ</sequence>
<dbReference type="EMBL" id="JAULBC010000013">
    <property type="protein sequence ID" value="MEX6691067.1"/>
    <property type="molecule type" value="Genomic_DNA"/>
</dbReference>
<gene>
    <name evidence="1" type="ORF">QTN47_26395</name>
</gene>
<protein>
    <submittedName>
        <fullName evidence="1">Uncharacterized protein</fullName>
    </submittedName>
</protein>
<reference evidence="1 2" key="1">
    <citation type="submission" date="2023-07" db="EMBL/GenBank/DDBJ databases">
        <authorList>
            <person name="Lian W.-H."/>
        </authorList>
    </citation>
    <scope>NUCLEOTIDE SEQUENCE [LARGE SCALE GENOMIC DNA]</scope>
    <source>
        <strain evidence="1 2">SYSU DXS3180</strain>
    </source>
</reference>
<proteinExistence type="predicted"/>
<keyword evidence="2" id="KW-1185">Reference proteome</keyword>
<evidence type="ECO:0000313" key="2">
    <source>
        <dbReference type="Proteomes" id="UP001560573"/>
    </source>
</evidence>